<dbReference type="InterPro" id="IPR011990">
    <property type="entry name" value="TPR-like_helical_dom_sf"/>
</dbReference>
<protein>
    <submittedName>
        <fullName evidence="2">Sel1 repeat family protein</fullName>
    </submittedName>
</protein>
<dbReference type="Gene3D" id="1.25.40.10">
    <property type="entry name" value="Tetratricopeptide repeat domain"/>
    <property type="match status" value="1"/>
</dbReference>
<proteinExistence type="predicted"/>
<dbReference type="PROSITE" id="PS51257">
    <property type="entry name" value="PROKAR_LIPOPROTEIN"/>
    <property type="match status" value="1"/>
</dbReference>
<accession>A0ABX6N8C6</accession>
<feature type="signal peptide" evidence="1">
    <location>
        <begin position="1"/>
        <end position="32"/>
    </location>
</feature>
<dbReference type="Proteomes" id="UP000501130">
    <property type="component" value="Chromosome"/>
</dbReference>
<dbReference type="Pfam" id="PF08238">
    <property type="entry name" value="Sel1"/>
    <property type="match status" value="3"/>
</dbReference>
<keyword evidence="1" id="KW-0732">Signal</keyword>
<sequence>MTHNAGKYHIWLHLLGAALIGCAFLNATTAKAAESPTAGEAGMAVYKALLPKAEAGDAEVQTTLGLMRLRGDVVERDLKVARVWLGKAALQNHTPAQYYLGQLLLLDVFNAKQSDLNKQLTEGMGWLRRASRDQHNPSQLLYSQTVLESQLESPFGHSKIEAQQHLDSCAEVHLPCTQYALKRLDQGKEEVYCPNNEFCEQKKRLLYTLANAGDANARYRLSKFEGEDRMFWVRRAARLNHPQASHELAELVLKNEVPLQPEDPAVLALLNTAAQQGLQESMHLLGSLLYEGTRFPVNKPLGLQWLNLAAQRGHKPSIELLAQLQEPADNIPAIDKVESAQPTESTP</sequence>
<evidence type="ECO:0000313" key="3">
    <source>
        <dbReference type="Proteomes" id="UP000501130"/>
    </source>
</evidence>
<dbReference type="InterPro" id="IPR006597">
    <property type="entry name" value="Sel1-like"/>
</dbReference>
<evidence type="ECO:0000256" key="1">
    <source>
        <dbReference type="SAM" id="SignalP"/>
    </source>
</evidence>
<dbReference type="RefSeq" id="WP_171099482.1">
    <property type="nucleotide sequence ID" value="NZ_CP053084.1"/>
</dbReference>
<reference evidence="2 3" key="1">
    <citation type="submission" date="2020-05" db="EMBL/GenBank/DDBJ databases">
        <title>Compete genome of Limnobacter sp. SAORIC-580.</title>
        <authorList>
            <person name="Song J."/>
            <person name="Cho J.-C."/>
        </authorList>
    </citation>
    <scope>NUCLEOTIDE SEQUENCE [LARGE SCALE GENOMIC DNA]</scope>
    <source>
        <strain evidence="2 3">SAORIC-580</strain>
    </source>
</reference>
<dbReference type="PANTHER" id="PTHR11102">
    <property type="entry name" value="SEL-1-LIKE PROTEIN"/>
    <property type="match status" value="1"/>
</dbReference>
<keyword evidence="3" id="KW-1185">Reference proteome</keyword>
<dbReference type="PANTHER" id="PTHR11102:SF160">
    <property type="entry name" value="ERAD-ASSOCIATED E3 UBIQUITIN-PROTEIN LIGASE COMPONENT HRD3"/>
    <property type="match status" value="1"/>
</dbReference>
<evidence type="ECO:0000313" key="2">
    <source>
        <dbReference type="EMBL" id="QJR29837.1"/>
    </source>
</evidence>
<name>A0ABX6N8C6_9BURK</name>
<gene>
    <name evidence="2" type="ORF">HKT17_09005</name>
</gene>
<dbReference type="EMBL" id="CP053084">
    <property type="protein sequence ID" value="QJR29837.1"/>
    <property type="molecule type" value="Genomic_DNA"/>
</dbReference>
<dbReference type="SMART" id="SM00671">
    <property type="entry name" value="SEL1"/>
    <property type="match status" value="3"/>
</dbReference>
<organism evidence="2 3">
    <name type="scientific">Limnobacter profundi</name>
    <dbReference type="NCBI Taxonomy" id="2732163"/>
    <lineage>
        <taxon>Bacteria</taxon>
        <taxon>Pseudomonadati</taxon>
        <taxon>Pseudomonadota</taxon>
        <taxon>Betaproteobacteria</taxon>
        <taxon>Burkholderiales</taxon>
        <taxon>Burkholderiaceae</taxon>
        <taxon>Limnobacter</taxon>
    </lineage>
</organism>
<feature type="chain" id="PRO_5047466757" evidence="1">
    <location>
        <begin position="33"/>
        <end position="347"/>
    </location>
</feature>
<dbReference type="InterPro" id="IPR050767">
    <property type="entry name" value="Sel1_AlgK"/>
</dbReference>
<dbReference type="SUPFAM" id="SSF81901">
    <property type="entry name" value="HCP-like"/>
    <property type="match status" value="2"/>
</dbReference>